<evidence type="ECO:0000256" key="7">
    <source>
        <dbReference type="ARBA" id="ARBA00022989"/>
    </source>
</evidence>
<dbReference type="GO" id="GO:0016020">
    <property type="term" value="C:membrane"/>
    <property type="evidence" value="ECO:0007669"/>
    <property type="project" value="UniProtKB-SubCell"/>
</dbReference>
<keyword evidence="4 10" id="KW-0812">Transmembrane</keyword>
<keyword evidence="8 10" id="KW-0472">Membrane</keyword>
<evidence type="ECO:0000256" key="4">
    <source>
        <dbReference type="ARBA" id="ARBA00022692"/>
    </source>
</evidence>
<name>A0A1L9RL99_ASPWE</name>
<keyword evidence="7 10" id="KW-1133">Transmembrane helix</keyword>
<evidence type="ECO:0000256" key="5">
    <source>
        <dbReference type="ARBA" id="ARBA00022856"/>
    </source>
</evidence>
<dbReference type="OrthoDB" id="9986677at2759"/>
<evidence type="ECO:0000313" key="12">
    <source>
        <dbReference type="Proteomes" id="UP000184383"/>
    </source>
</evidence>
<evidence type="ECO:0000313" key="11">
    <source>
        <dbReference type="EMBL" id="OJJ35715.1"/>
    </source>
</evidence>
<feature type="transmembrane region" description="Helical" evidence="10">
    <location>
        <begin position="743"/>
        <end position="764"/>
    </location>
</feature>
<dbReference type="AlphaFoldDB" id="A0A1L9RL99"/>
<gene>
    <name evidence="11" type="ORF">ASPWEDRAFT_28331</name>
</gene>
<feature type="transmembrane region" description="Helical" evidence="10">
    <location>
        <begin position="90"/>
        <end position="109"/>
    </location>
</feature>
<dbReference type="Proteomes" id="UP000184383">
    <property type="component" value="Unassembled WGS sequence"/>
</dbReference>
<dbReference type="GO" id="GO:0035673">
    <property type="term" value="F:oligopeptide transmembrane transporter activity"/>
    <property type="evidence" value="ECO:0007669"/>
    <property type="project" value="InterPro"/>
</dbReference>
<dbReference type="EMBL" id="KV878212">
    <property type="protein sequence ID" value="OJJ35715.1"/>
    <property type="molecule type" value="Genomic_DNA"/>
</dbReference>
<feature type="region of interest" description="Disordered" evidence="9">
    <location>
        <begin position="17"/>
        <end position="38"/>
    </location>
</feature>
<evidence type="ECO:0008006" key="13">
    <source>
        <dbReference type="Google" id="ProtNLM"/>
    </source>
</evidence>
<dbReference type="VEuPathDB" id="FungiDB:ASPWEDRAFT_28331"/>
<feature type="transmembrane region" description="Helical" evidence="10">
    <location>
        <begin position="477"/>
        <end position="502"/>
    </location>
</feature>
<feature type="transmembrane region" description="Helical" evidence="10">
    <location>
        <begin position="508"/>
        <end position="527"/>
    </location>
</feature>
<protein>
    <recommendedName>
        <fullName evidence="13">OPT superfamily oligopeptide transporter</fullName>
    </recommendedName>
</protein>
<keyword evidence="12" id="KW-1185">Reference proteome</keyword>
<keyword evidence="6" id="KW-0653">Protein transport</keyword>
<evidence type="ECO:0000256" key="3">
    <source>
        <dbReference type="ARBA" id="ARBA00022448"/>
    </source>
</evidence>
<evidence type="ECO:0000256" key="2">
    <source>
        <dbReference type="ARBA" id="ARBA00008807"/>
    </source>
</evidence>
<accession>A0A1L9RL99</accession>
<sequence>MGLLGVVRSRFRTGKTPFEVASTDHEPAATSPAKSTPVDTVLGDEEKVNWTSESVAIDPECDENHPEVAALPITVRQLVSLKDDPELPTITFRYFVLSVVFVVPGAFLSQMSYFRTTEAPYSIFFVQIACHYAGHFLARVLPATKIRAPWTQWSFSLNPGPWSIKEHVLVTLTAASGATYNLGYTPIALAELYYGQVINPAVAIFFMLAIVWIGYAFAALARQLLMHDPEYIWPQALMQTTLFETFRRTDKSSPLARRQMKIFFFSLLGMTLWQFLPEYVFPFTSSLAFLCWVAPHNKVANFVGSGLGGMGFLNLSLDWSNINWNMSSIMLTPFWTQVILFLAFVFNCWVLLPAAKWGNLGSYHHGLMSNSLLTANGTTYPVLKVLTSDLRLNETAYEEYGPMYMGLQNVWATFFDYAKLPAAITWIATFGFVQVAGNLKRVIASYSKESRSMGEGIHNQYKDRLNVIQQQYKEIPWWWYLALFTVGFVILITALACGYLFIPIWTLFVALSTAAICVIPFAWLYAISNYQIATGSFNELMYGYMVHTKAGEGHQHPCGPSVYGAIAGDAWYRAQYMLQDQKIGHYMHIPPRTVFFSQIFGTILGVPINYGVVRWILITKGDFLTGAKSDPSNQWTGQKLTSSNTLGVQYAVLGPKRLFAQKEMSILPWSFLVGAVLPPLLYLLHRMFPRWRVDLWNVSIFFSGMAVFYGNISTGYTSAIIGGYVVMYHIYRRHFEVWRRYSYMVAAAFDAGFNLNMLLIFLFFGSGKLISMPNWWGNNTTSVERCFALD</sequence>
<organism evidence="11 12">
    <name type="scientific">Aspergillus wentii DTO 134E9</name>
    <dbReference type="NCBI Taxonomy" id="1073089"/>
    <lineage>
        <taxon>Eukaryota</taxon>
        <taxon>Fungi</taxon>
        <taxon>Dikarya</taxon>
        <taxon>Ascomycota</taxon>
        <taxon>Pezizomycotina</taxon>
        <taxon>Eurotiomycetes</taxon>
        <taxon>Eurotiomycetidae</taxon>
        <taxon>Eurotiales</taxon>
        <taxon>Aspergillaceae</taxon>
        <taxon>Aspergillus</taxon>
        <taxon>Aspergillus subgen. Cremei</taxon>
    </lineage>
</organism>
<keyword evidence="3" id="KW-0813">Transport</keyword>
<feature type="transmembrane region" description="Helical" evidence="10">
    <location>
        <begin position="708"/>
        <end position="731"/>
    </location>
</feature>
<feature type="transmembrane region" description="Helical" evidence="10">
    <location>
        <begin position="201"/>
        <end position="221"/>
    </location>
</feature>
<evidence type="ECO:0000256" key="6">
    <source>
        <dbReference type="ARBA" id="ARBA00022927"/>
    </source>
</evidence>
<evidence type="ECO:0000256" key="9">
    <source>
        <dbReference type="SAM" id="MobiDB-lite"/>
    </source>
</evidence>
<dbReference type="RefSeq" id="XP_040689391.1">
    <property type="nucleotide sequence ID" value="XM_040833123.1"/>
</dbReference>
<dbReference type="GeneID" id="63748971"/>
<evidence type="ECO:0000256" key="10">
    <source>
        <dbReference type="SAM" id="Phobius"/>
    </source>
</evidence>
<dbReference type="InterPro" id="IPR004648">
    <property type="entry name" value="Oligpept_transpt"/>
</dbReference>
<dbReference type="PANTHER" id="PTHR22601">
    <property type="entry name" value="ISP4 LIKE PROTEIN"/>
    <property type="match status" value="1"/>
</dbReference>
<feature type="transmembrane region" description="Helical" evidence="10">
    <location>
        <begin position="329"/>
        <end position="352"/>
    </location>
</feature>
<dbReference type="GO" id="GO:0015031">
    <property type="term" value="P:protein transport"/>
    <property type="evidence" value="ECO:0007669"/>
    <property type="project" value="UniProtKB-KW"/>
</dbReference>
<comment type="subcellular location">
    <subcellularLocation>
        <location evidence="1">Membrane</location>
        <topology evidence="1">Multi-pass membrane protein</topology>
    </subcellularLocation>
</comment>
<feature type="transmembrane region" description="Helical" evidence="10">
    <location>
        <begin position="299"/>
        <end position="317"/>
    </location>
</feature>
<evidence type="ECO:0000256" key="1">
    <source>
        <dbReference type="ARBA" id="ARBA00004141"/>
    </source>
</evidence>
<proteinExistence type="inferred from homology"/>
<dbReference type="InterPro" id="IPR004813">
    <property type="entry name" value="OPT"/>
</dbReference>
<reference evidence="12" key="1">
    <citation type="journal article" date="2017" name="Genome Biol.">
        <title>Comparative genomics reveals high biological diversity and specific adaptations in the industrially and medically important fungal genus Aspergillus.</title>
        <authorList>
            <person name="de Vries R.P."/>
            <person name="Riley R."/>
            <person name="Wiebenga A."/>
            <person name="Aguilar-Osorio G."/>
            <person name="Amillis S."/>
            <person name="Uchima C.A."/>
            <person name="Anderluh G."/>
            <person name="Asadollahi M."/>
            <person name="Askin M."/>
            <person name="Barry K."/>
            <person name="Battaglia E."/>
            <person name="Bayram O."/>
            <person name="Benocci T."/>
            <person name="Braus-Stromeyer S.A."/>
            <person name="Caldana C."/>
            <person name="Canovas D."/>
            <person name="Cerqueira G.C."/>
            <person name="Chen F."/>
            <person name="Chen W."/>
            <person name="Choi C."/>
            <person name="Clum A."/>
            <person name="Dos Santos R.A."/>
            <person name="Damasio A.R."/>
            <person name="Diallinas G."/>
            <person name="Emri T."/>
            <person name="Fekete E."/>
            <person name="Flipphi M."/>
            <person name="Freyberg S."/>
            <person name="Gallo A."/>
            <person name="Gournas C."/>
            <person name="Habgood R."/>
            <person name="Hainaut M."/>
            <person name="Harispe M.L."/>
            <person name="Henrissat B."/>
            <person name="Hilden K.S."/>
            <person name="Hope R."/>
            <person name="Hossain A."/>
            <person name="Karabika E."/>
            <person name="Karaffa L."/>
            <person name="Karanyi Z."/>
            <person name="Krasevec N."/>
            <person name="Kuo A."/>
            <person name="Kusch H."/>
            <person name="LaButti K."/>
            <person name="Lagendijk E.L."/>
            <person name="Lapidus A."/>
            <person name="Levasseur A."/>
            <person name="Lindquist E."/>
            <person name="Lipzen A."/>
            <person name="Logrieco A.F."/>
            <person name="MacCabe A."/>
            <person name="Maekelae M.R."/>
            <person name="Malavazi I."/>
            <person name="Melin P."/>
            <person name="Meyer V."/>
            <person name="Mielnichuk N."/>
            <person name="Miskei M."/>
            <person name="Molnar A.P."/>
            <person name="Mule G."/>
            <person name="Ngan C.Y."/>
            <person name="Orejas M."/>
            <person name="Orosz E."/>
            <person name="Ouedraogo J.P."/>
            <person name="Overkamp K.M."/>
            <person name="Park H.-S."/>
            <person name="Perrone G."/>
            <person name="Piumi F."/>
            <person name="Punt P.J."/>
            <person name="Ram A.F."/>
            <person name="Ramon A."/>
            <person name="Rauscher S."/>
            <person name="Record E."/>
            <person name="Riano-Pachon D.M."/>
            <person name="Robert V."/>
            <person name="Roehrig J."/>
            <person name="Ruller R."/>
            <person name="Salamov A."/>
            <person name="Salih N.S."/>
            <person name="Samson R.A."/>
            <person name="Sandor E."/>
            <person name="Sanguinetti M."/>
            <person name="Schuetze T."/>
            <person name="Sepcic K."/>
            <person name="Shelest E."/>
            <person name="Sherlock G."/>
            <person name="Sophianopoulou V."/>
            <person name="Squina F.M."/>
            <person name="Sun H."/>
            <person name="Susca A."/>
            <person name="Todd R.B."/>
            <person name="Tsang A."/>
            <person name="Unkles S.E."/>
            <person name="van de Wiele N."/>
            <person name="van Rossen-Uffink D."/>
            <person name="Oliveira J.V."/>
            <person name="Vesth T.C."/>
            <person name="Visser J."/>
            <person name="Yu J.-H."/>
            <person name="Zhou M."/>
            <person name="Andersen M.R."/>
            <person name="Archer D.B."/>
            <person name="Baker S.E."/>
            <person name="Benoit I."/>
            <person name="Brakhage A.A."/>
            <person name="Braus G.H."/>
            <person name="Fischer R."/>
            <person name="Frisvad J.C."/>
            <person name="Goldman G.H."/>
            <person name="Houbraken J."/>
            <person name="Oakley B."/>
            <person name="Pocsi I."/>
            <person name="Scazzocchio C."/>
            <person name="Seiboth B."/>
            <person name="vanKuyk P.A."/>
            <person name="Wortman J."/>
            <person name="Dyer P.S."/>
            <person name="Grigoriev I.V."/>
        </authorList>
    </citation>
    <scope>NUCLEOTIDE SEQUENCE [LARGE SCALE GENOMIC DNA]</scope>
    <source>
        <strain evidence="12">DTO 134E9</strain>
    </source>
</reference>
<comment type="similarity">
    <text evidence="2">Belongs to the oligopeptide OPT transporter family.</text>
</comment>
<dbReference type="Pfam" id="PF03169">
    <property type="entry name" value="OPT"/>
    <property type="match status" value="1"/>
</dbReference>
<feature type="transmembrane region" description="Helical" evidence="10">
    <location>
        <begin position="666"/>
        <end position="688"/>
    </location>
</feature>
<evidence type="ECO:0000256" key="8">
    <source>
        <dbReference type="ARBA" id="ARBA00023136"/>
    </source>
</evidence>
<dbReference type="NCBIfam" id="TIGR00728">
    <property type="entry name" value="OPT_sfam"/>
    <property type="match status" value="1"/>
</dbReference>
<keyword evidence="5" id="KW-0571">Peptide transport</keyword>